<feature type="transmembrane region" description="Helical" evidence="1">
    <location>
        <begin position="91"/>
        <end position="110"/>
    </location>
</feature>
<keyword evidence="1" id="KW-0472">Membrane</keyword>
<dbReference type="EMBL" id="CMVM020000378">
    <property type="status" value="NOT_ANNOTATED_CDS"/>
    <property type="molecule type" value="Genomic_DNA"/>
</dbReference>
<reference evidence="3" key="2">
    <citation type="submission" date="2022-06" db="UniProtKB">
        <authorList>
            <consortium name="EnsemblMetazoa"/>
        </authorList>
    </citation>
    <scope>IDENTIFICATION</scope>
</reference>
<dbReference type="InterPro" id="IPR054291">
    <property type="entry name" value="DUF7027"/>
</dbReference>
<keyword evidence="4" id="KW-1185">Reference proteome</keyword>
<keyword evidence="1" id="KW-0812">Transmembrane</keyword>
<dbReference type="AlphaFoldDB" id="A0A8R1XQH8"/>
<keyword evidence="1" id="KW-1133">Transmembrane helix</keyword>
<sequence>MDFDPSHPRWHCCGCHLRHGLMVLSALETVASLVVLLLSIITAAVPNSKEPNSIPWFVIMLILFSFVYGQSSACLFFGAYKYKEHLMYPTLTVRAAVFVFSYAIGFSILIQALRVISKAGTYFIKLFLLIMIVLFLISVFLFHTMYLVAQCIQYVKIYKELCRIHSNFSLQIRLNRAASCIPLSPIINRADQESIDECTCNQRSLSF</sequence>
<evidence type="ECO:0000256" key="1">
    <source>
        <dbReference type="SAM" id="Phobius"/>
    </source>
</evidence>
<evidence type="ECO:0000313" key="4">
    <source>
        <dbReference type="Proteomes" id="UP000024404"/>
    </source>
</evidence>
<proteinExistence type="predicted"/>
<feature type="transmembrane region" description="Helical" evidence="1">
    <location>
        <begin position="56"/>
        <end position="79"/>
    </location>
</feature>
<name>A0A8R1XQH8_ONCVO</name>
<dbReference type="Proteomes" id="UP000024404">
    <property type="component" value="Unassembled WGS sequence"/>
</dbReference>
<feature type="transmembrane region" description="Helical" evidence="1">
    <location>
        <begin position="21"/>
        <end position="44"/>
    </location>
</feature>
<reference evidence="4" key="1">
    <citation type="submission" date="2013-10" db="EMBL/GenBank/DDBJ databases">
        <title>Genome sequencing of Onchocerca volvulus.</title>
        <authorList>
            <person name="Cotton J."/>
            <person name="Tsai J."/>
            <person name="Stanley E."/>
            <person name="Tracey A."/>
            <person name="Holroyd N."/>
            <person name="Lustigman S."/>
            <person name="Berriman M."/>
        </authorList>
    </citation>
    <scope>NUCLEOTIDE SEQUENCE</scope>
</reference>
<evidence type="ECO:0000313" key="3">
    <source>
        <dbReference type="EnsemblMetazoa" id="OVOC11575.1"/>
    </source>
</evidence>
<feature type="domain" description="DUF7027" evidence="2">
    <location>
        <begin position="19"/>
        <end position="114"/>
    </location>
</feature>
<evidence type="ECO:0000259" key="2">
    <source>
        <dbReference type="Pfam" id="PF22954"/>
    </source>
</evidence>
<protein>
    <recommendedName>
        <fullName evidence="2">DUF7027 domain-containing protein</fullName>
    </recommendedName>
</protein>
<dbReference type="EnsemblMetazoa" id="OVOC11575.1">
    <property type="protein sequence ID" value="OVOC11575.1"/>
    <property type="gene ID" value="WBGene00248384"/>
</dbReference>
<feature type="transmembrane region" description="Helical" evidence="1">
    <location>
        <begin position="122"/>
        <end position="149"/>
    </location>
</feature>
<organism evidence="3 4">
    <name type="scientific">Onchocerca volvulus</name>
    <dbReference type="NCBI Taxonomy" id="6282"/>
    <lineage>
        <taxon>Eukaryota</taxon>
        <taxon>Metazoa</taxon>
        <taxon>Ecdysozoa</taxon>
        <taxon>Nematoda</taxon>
        <taxon>Chromadorea</taxon>
        <taxon>Rhabditida</taxon>
        <taxon>Spirurina</taxon>
        <taxon>Spiruromorpha</taxon>
        <taxon>Filarioidea</taxon>
        <taxon>Onchocercidae</taxon>
        <taxon>Onchocerca</taxon>
    </lineage>
</organism>
<dbReference type="Pfam" id="PF22954">
    <property type="entry name" value="DUF7027"/>
    <property type="match status" value="1"/>
</dbReference>
<accession>A0A8R1XQH8</accession>